<dbReference type="Gramene" id="PRQ48583">
    <property type="protein sequence ID" value="PRQ48583"/>
    <property type="gene ID" value="RchiOBHm_Chr2g0112341"/>
</dbReference>
<evidence type="ECO:0000313" key="2">
    <source>
        <dbReference type="Proteomes" id="UP000238479"/>
    </source>
</evidence>
<dbReference type="OMA" id="CHEHQSY"/>
<accession>A0A2P6RQ80</accession>
<dbReference type="EC" id="3.6.4.13" evidence="1"/>
<dbReference type="OrthoDB" id="1747509at2759"/>
<sequence length="167" mass="19141">MSLFHAFLTHQSLSFSKYLTSPTPLFLHTNLSLSLKPLTLKPTFIRMGGVPRTFPGGVYKWQWKRMQAKKAKQLLKARLCHEHQSYEIQGKPSLKPPCRSSRETVEKPPNLFSISADEQVKVLADQFQRPGGFDLWTERNGPELFRTMKDLPSARFYPKGVVHSEAI</sequence>
<dbReference type="Proteomes" id="UP000238479">
    <property type="component" value="Chromosome 2"/>
</dbReference>
<protein>
    <submittedName>
        <fullName evidence="1">Putative RNA helicase</fullName>
        <ecNumber evidence="1">3.6.4.13</ecNumber>
    </submittedName>
</protein>
<evidence type="ECO:0000313" key="1">
    <source>
        <dbReference type="EMBL" id="PRQ48583.1"/>
    </source>
</evidence>
<organism evidence="1 2">
    <name type="scientific">Rosa chinensis</name>
    <name type="common">China rose</name>
    <dbReference type="NCBI Taxonomy" id="74649"/>
    <lineage>
        <taxon>Eukaryota</taxon>
        <taxon>Viridiplantae</taxon>
        <taxon>Streptophyta</taxon>
        <taxon>Embryophyta</taxon>
        <taxon>Tracheophyta</taxon>
        <taxon>Spermatophyta</taxon>
        <taxon>Magnoliopsida</taxon>
        <taxon>eudicotyledons</taxon>
        <taxon>Gunneridae</taxon>
        <taxon>Pentapetalae</taxon>
        <taxon>rosids</taxon>
        <taxon>fabids</taxon>
        <taxon>Rosales</taxon>
        <taxon>Rosaceae</taxon>
        <taxon>Rosoideae</taxon>
        <taxon>Rosoideae incertae sedis</taxon>
        <taxon>Rosa</taxon>
    </lineage>
</organism>
<dbReference type="GO" id="GO:0003724">
    <property type="term" value="F:RNA helicase activity"/>
    <property type="evidence" value="ECO:0007669"/>
    <property type="project" value="UniProtKB-EC"/>
</dbReference>
<gene>
    <name evidence="1" type="ORF">RchiOBHm_Chr2g0112341</name>
</gene>
<dbReference type="PANTHER" id="PTHR37724">
    <property type="entry name" value="OS02G0564300 PROTEIN"/>
    <property type="match status" value="1"/>
</dbReference>
<keyword evidence="1" id="KW-0547">Nucleotide-binding</keyword>
<dbReference type="GO" id="GO:0016787">
    <property type="term" value="F:hydrolase activity"/>
    <property type="evidence" value="ECO:0007669"/>
    <property type="project" value="UniProtKB-KW"/>
</dbReference>
<dbReference type="AlphaFoldDB" id="A0A2P6RQ80"/>
<reference evidence="1 2" key="1">
    <citation type="journal article" date="2018" name="Nat. Genet.">
        <title>The Rosa genome provides new insights in the design of modern roses.</title>
        <authorList>
            <person name="Bendahmane M."/>
        </authorList>
    </citation>
    <scope>NUCLEOTIDE SEQUENCE [LARGE SCALE GENOMIC DNA]</scope>
    <source>
        <strain evidence="2">cv. Old Blush</strain>
    </source>
</reference>
<comment type="caution">
    <text evidence="1">The sequence shown here is derived from an EMBL/GenBank/DDBJ whole genome shotgun (WGS) entry which is preliminary data.</text>
</comment>
<keyword evidence="2" id="KW-1185">Reference proteome</keyword>
<dbReference type="PANTHER" id="PTHR37724:SF1">
    <property type="entry name" value="OS02G0564300 PROTEIN"/>
    <property type="match status" value="1"/>
</dbReference>
<dbReference type="EMBL" id="PDCK01000040">
    <property type="protein sequence ID" value="PRQ48583.1"/>
    <property type="molecule type" value="Genomic_DNA"/>
</dbReference>
<keyword evidence="1" id="KW-0378">Hydrolase</keyword>
<keyword evidence="1" id="KW-0067">ATP-binding</keyword>
<keyword evidence="1" id="KW-0347">Helicase</keyword>
<name>A0A2P6RQ80_ROSCH</name>
<dbReference type="STRING" id="74649.A0A2P6RQ80"/>
<proteinExistence type="predicted"/>